<dbReference type="EMBL" id="BBNU01000004">
    <property type="protein sequence ID" value="GAL78801.1"/>
    <property type="molecule type" value="Genomic_DNA"/>
</dbReference>
<evidence type="ECO:0000313" key="5">
    <source>
        <dbReference type="Proteomes" id="UP000029644"/>
    </source>
</evidence>
<name>A0A090WP63_9FLAO</name>
<dbReference type="EMBL" id="BBNQ01000001">
    <property type="protein sequence ID" value="GAL60908.1"/>
    <property type="molecule type" value="Genomic_DNA"/>
</dbReference>
<evidence type="ECO:0000313" key="2">
    <source>
        <dbReference type="EMBL" id="GAL60908.1"/>
    </source>
</evidence>
<accession>A0A090WP63</accession>
<feature type="transmembrane region" description="Helical" evidence="1">
    <location>
        <begin position="17"/>
        <end position="38"/>
    </location>
</feature>
<dbReference type="Proteomes" id="UP000029643">
    <property type="component" value="Unassembled WGS sequence"/>
</dbReference>
<evidence type="ECO:0000313" key="4">
    <source>
        <dbReference type="Proteomes" id="UP000029643"/>
    </source>
</evidence>
<protein>
    <submittedName>
        <fullName evidence="3">Uncharacterized protein</fullName>
    </submittedName>
</protein>
<reference evidence="4 5" key="1">
    <citation type="journal article" date="2014" name="Genome Announc.">
        <title>Draft Genome Sequences of Marine Flavobacterium Algibacter lectus Strains SS8 and NR4.</title>
        <authorList>
            <person name="Takatani N."/>
            <person name="Nakanishi M."/>
            <person name="Meirelles P."/>
            <person name="Mino S."/>
            <person name="Suda W."/>
            <person name="Oshima K."/>
            <person name="Hattori M."/>
            <person name="Ohkuma M."/>
            <person name="Hosokawa M."/>
            <person name="Miyashita K."/>
            <person name="Thompson F.L."/>
            <person name="Niwa A."/>
            <person name="Sawabe T."/>
            <person name="Sawabe T."/>
        </authorList>
    </citation>
    <scope>NUCLEOTIDE SEQUENCE [LARGE SCALE GENOMIC DNA]</scope>
    <source>
        <strain evidence="3">JCM 19274</strain>
        <strain evidence="2 5">JCM 19300</strain>
        <strain evidence="4">JCM19274</strain>
    </source>
</reference>
<evidence type="ECO:0000313" key="3">
    <source>
        <dbReference type="EMBL" id="GAL78801.1"/>
    </source>
</evidence>
<comment type="caution">
    <text evidence="3">The sequence shown here is derived from an EMBL/GenBank/DDBJ whole genome shotgun (WGS) entry which is preliminary data.</text>
</comment>
<dbReference type="AlphaFoldDB" id="A0A090WP63"/>
<keyword evidence="1" id="KW-0472">Membrane</keyword>
<proteinExistence type="predicted"/>
<keyword evidence="1" id="KW-0812">Transmembrane</keyword>
<keyword evidence="1" id="KW-1133">Transmembrane helix</keyword>
<gene>
    <name evidence="3" type="ORF">JCM19274_3359</name>
    <name evidence="2" type="ORF">JCM19300_3846</name>
</gene>
<dbReference type="Proteomes" id="UP000029644">
    <property type="component" value="Unassembled WGS sequence"/>
</dbReference>
<sequence>MLKDQIMEEKSNPVNKLALAVVFILAVIIVSFNLYMLLS</sequence>
<evidence type="ECO:0000256" key="1">
    <source>
        <dbReference type="SAM" id="Phobius"/>
    </source>
</evidence>
<organism evidence="3 4">
    <name type="scientific">Algibacter lectus</name>
    <dbReference type="NCBI Taxonomy" id="221126"/>
    <lineage>
        <taxon>Bacteria</taxon>
        <taxon>Pseudomonadati</taxon>
        <taxon>Bacteroidota</taxon>
        <taxon>Flavobacteriia</taxon>
        <taxon>Flavobacteriales</taxon>
        <taxon>Flavobacteriaceae</taxon>
        <taxon>Algibacter</taxon>
    </lineage>
</organism>